<keyword evidence="7 9" id="KW-0414">Isoprene biosynthesis</keyword>
<dbReference type="Gene3D" id="3.40.50.720">
    <property type="entry name" value="NAD(P)-binding Rossmann-like Domain"/>
    <property type="match status" value="1"/>
</dbReference>
<dbReference type="PIRSF" id="PIRSF006205">
    <property type="entry name" value="Dxp_reductismrs"/>
    <property type="match status" value="1"/>
</dbReference>
<feature type="binding site" evidence="9">
    <location>
        <position position="15"/>
    </location>
    <ligand>
        <name>NADPH</name>
        <dbReference type="ChEBI" id="CHEBI:57783"/>
    </ligand>
</feature>
<dbReference type="InterPro" id="IPR013512">
    <property type="entry name" value="DXP_reductoisomerase_N"/>
</dbReference>
<dbReference type="InterPro" id="IPR036291">
    <property type="entry name" value="NAD(P)-bd_dom_sf"/>
</dbReference>
<dbReference type="InterPro" id="IPR013644">
    <property type="entry name" value="DXP_reductoisomerase_C"/>
</dbReference>
<organism evidence="13 14">
    <name type="scientific">Lacipirellula limnantheis</name>
    <dbReference type="NCBI Taxonomy" id="2528024"/>
    <lineage>
        <taxon>Bacteria</taxon>
        <taxon>Pseudomonadati</taxon>
        <taxon>Planctomycetota</taxon>
        <taxon>Planctomycetia</taxon>
        <taxon>Pirellulales</taxon>
        <taxon>Lacipirellulaceae</taxon>
        <taxon>Lacipirellula</taxon>
    </lineage>
</organism>
<dbReference type="GO" id="GO:0051484">
    <property type="term" value="P:isopentenyl diphosphate biosynthetic process, methylerythritol 4-phosphate pathway involved in terpenoid biosynthetic process"/>
    <property type="evidence" value="ECO:0007669"/>
    <property type="project" value="TreeGrafter"/>
</dbReference>
<gene>
    <name evidence="9 13" type="primary">dxr</name>
    <name evidence="13" type="ORF">I41_02850</name>
</gene>
<reference evidence="13 14" key="1">
    <citation type="submission" date="2019-02" db="EMBL/GenBank/DDBJ databases">
        <title>Deep-cultivation of Planctomycetes and their phenomic and genomic characterization uncovers novel biology.</title>
        <authorList>
            <person name="Wiegand S."/>
            <person name="Jogler M."/>
            <person name="Boedeker C."/>
            <person name="Pinto D."/>
            <person name="Vollmers J."/>
            <person name="Rivas-Marin E."/>
            <person name="Kohn T."/>
            <person name="Peeters S.H."/>
            <person name="Heuer A."/>
            <person name="Rast P."/>
            <person name="Oberbeckmann S."/>
            <person name="Bunk B."/>
            <person name="Jeske O."/>
            <person name="Meyerdierks A."/>
            <person name="Storesund J.E."/>
            <person name="Kallscheuer N."/>
            <person name="Luecker S."/>
            <person name="Lage O.M."/>
            <person name="Pohl T."/>
            <person name="Merkel B.J."/>
            <person name="Hornburger P."/>
            <person name="Mueller R.-W."/>
            <person name="Bruemmer F."/>
            <person name="Labrenz M."/>
            <person name="Spormann A.M."/>
            <person name="Op den Camp H."/>
            <person name="Overmann J."/>
            <person name="Amann R."/>
            <person name="Jetten M.S.M."/>
            <person name="Mascher T."/>
            <person name="Medema M.H."/>
            <person name="Devos D.P."/>
            <person name="Kaster A.-K."/>
            <person name="Ovreas L."/>
            <person name="Rohde M."/>
            <person name="Galperin M.Y."/>
            <person name="Jogler C."/>
        </authorList>
    </citation>
    <scope>NUCLEOTIDE SEQUENCE [LARGE SCALE GENOMIC DNA]</scope>
    <source>
        <strain evidence="13 14">I41</strain>
    </source>
</reference>
<feature type="domain" description="1-deoxy-D-xylulose 5-phosphate reductoisomerase C-terminal" evidence="11">
    <location>
        <begin position="148"/>
        <end position="231"/>
    </location>
</feature>
<dbReference type="AlphaFoldDB" id="A0A517TRY6"/>
<dbReference type="SUPFAM" id="SSF69055">
    <property type="entry name" value="1-deoxy-D-xylulose-5-phosphate reductoisomerase, C-terminal domain"/>
    <property type="match status" value="1"/>
</dbReference>
<feature type="domain" description="DXP reductoisomerase C-terminal" evidence="12">
    <location>
        <begin position="263"/>
        <end position="379"/>
    </location>
</feature>
<feature type="binding site" evidence="9">
    <location>
        <position position="16"/>
    </location>
    <ligand>
        <name>NADPH</name>
        <dbReference type="ChEBI" id="CHEBI:57783"/>
    </ligand>
</feature>
<evidence type="ECO:0000256" key="8">
    <source>
        <dbReference type="ARBA" id="ARBA00048543"/>
    </source>
</evidence>
<evidence type="ECO:0000256" key="3">
    <source>
        <dbReference type="ARBA" id="ARBA00022723"/>
    </source>
</evidence>
<feature type="binding site" evidence="9">
    <location>
        <position position="178"/>
    </location>
    <ligand>
        <name>1-deoxy-D-xylulose 5-phosphate</name>
        <dbReference type="ChEBI" id="CHEBI:57792"/>
    </ligand>
</feature>
<dbReference type="Pfam" id="PF02670">
    <property type="entry name" value="DXP_reductoisom"/>
    <property type="match status" value="1"/>
</dbReference>
<feature type="binding site" evidence="9">
    <location>
        <position position="219"/>
    </location>
    <ligand>
        <name>1-deoxy-D-xylulose 5-phosphate</name>
        <dbReference type="ChEBI" id="CHEBI:57792"/>
    </ligand>
</feature>
<evidence type="ECO:0000256" key="7">
    <source>
        <dbReference type="ARBA" id="ARBA00023229"/>
    </source>
</evidence>
<feature type="binding site" evidence="9">
    <location>
        <position position="201"/>
    </location>
    <ligand>
        <name>1-deoxy-D-xylulose 5-phosphate</name>
        <dbReference type="ChEBI" id="CHEBI:57792"/>
    </ligand>
</feature>
<feature type="binding site" evidence="9">
    <location>
        <position position="17"/>
    </location>
    <ligand>
        <name>NADPH</name>
        <dbReference type="ChEBI" id="CHEBI:57783"/>
    </ligand>
</feature>
<accession>A0A517TRY6</accession>
<feature type="binding site" evidence="9">
    <location>
        <position position="127"/>
    </location>
    <ligand>
        <name>1-deoxy-D-xylulose 5-phosphate</name>
        <dbReference type="ChEBI" id="CHEBI:57792"/>
    </ligand>
</feature>
<protein>
    <recommendedName>
        <fullName evidence="9">1-deoxy-D-xylulose 5-phosphate reductoisomerase</fullName>
        <shortName evidence="9">DXP reductoisomerase</shortName>
        <ecNumber evidence="9">1.1.1.267</ecNumber>
    </recommendedName>
    <alternativeName>
        <fullName evidence="9">1-deoxyxylulose-5-phosphate reductoisomerase</fullName>
    </alternativeName>
    <alternativeName>
        <fullName evidence="9">2-C-methyl-D-erythritol 4-phosphate synthase</fullName>
    </alternativeName>
</protein>
<dbReference type="FunFam" id="3.40.50.720:FF:000045">
    <property type="entry name" value="1-deoxy-D-xylulose 5-phosphate reductoisomerase"/>
    <property type="match status" value="1"/>
</dbReference>
<dbReference type="OrthoDB" id="9806546at2"/>
<feature type="binding site" evidence="9">
    <location>
        <position position="207"/>
    </location>
    <ligand>
        <name>NADPH</name>
        <dbReference type="ChEBI" id="CHEBI:57783"/>
    </ligand>
</feature>
<evidence type="ECO:0000256" key="1">
    <source>
        <dbReference type="ARBA" id="ARBA00005094"/>
    </source>
</evidence>
<feature type="binding site" evidence="9">
    <location>
        <position position="223"/>
    </location>
    <ligand>
        <name>Mn(2+)</name>
        <dbReference type="ChEBI" id="CHEBI:29035"/>
    </ligand>
</feature>
<dbReference type="SUPFAM" id="SSF51735">
    <property type="entry name" value="NAD(P)-binding Rossmann-fold domains"/>
    <property type="match status" value="1"/>
</dbReference>
<feature type="binding site" evidence="9">
    <location>
        <position position="14"/>
    </location>
    <ligand>
        <name>NADPH</name>
        <dbReference type="ChEBI" id="CHEBI:57783"/>
    </ligand>
</feature>
<evidence type="ECO:0000259" key="12">
    <source>
        <dbReference type="Pfam" id="PF13288"/>
    </source>
</evidence>
<dbReference type="Proteomes" id="UP000317909">
    <property type="component" value="Chromosome"/>
</dbReference>
<feature type="binding site" evidence="9">
    <location>
        <position position="126"/>
    </location>
    <ligand>
        <name>NADPH</name>
        <dbReference type="ChEBI" id="CHEBI:57783"/>
    </ligand>
</feature>
<keyword evidence="4 9" id="KW-0521">NADP</keyword>
<comment type="function">
    <text evidence="9">Catalyzes the NADPH-dependent rearrangement and reduction of 1-deoxy-D-xylulose-5-phosphate (DXP) to 2-C-methyl-D-erythritol 4-phosphate (MEP).</text>
</comment>
<dbReference type="Pfam" id="PF13288">
    <property type="entry name" value="DXPR_C"/>
    <property type="match status" value="1"/>
</dbReference>
<dbReference type="UniPathway" id="UPA00056">
    <property type="reaction ID" value="UER00092"/>
</dbReference>
<dbReference type="Gene3D" id="1.10.1740.10">
    <property type="match status" value="1"/>
</dbReference>
<keyword evidence="13" id="KW-0413">Isomerase</keyword>
<feature type="domain" description="1-deoxy-D-xylulose 5-phosphate reductoisomerase N-terminal" evidence="10">
    <location>
        <begin position="8"/>
        <end position="134"/>
    </location>
</feature>
<dbReference type="InterPro" id="IPR026877">
    <property type="entry name" value="DXPR_C"/>
</dbReference>
<name>A0A517TRY6_9BACT</name>
<feature type="binding site" evidence="9">
    <location>
        <position position="152"/>
    </location>
    <ligand>
        <name>Mn(2+)</name>
        <dbReference type="ChEBI" id="CHEBI:29035"/>
    </ligand>
</feature>
<dbReference type="GO" id="GO:0070402">
    <property type="term" value="F:NADPH binding"/>
    <property type="evidence" value="ECO:0007669"/>
    <property type="project" value="InterPro"/>
</dbReference>
<evidence type="ECO:0000256" key="2">
    <source>
        <dbReference type="ARBA" id="ARBA00006825"/>
    </source>
</evidence>
<keyword evidence="5 9" id="KW-0560">Oxidoreductase</keyword>
<evidence type="ECO:0000256" key="4">
    <source>
        <dbReference type="ARBA" id="ARBA00022857"/>
    </source>
</evidence>
<evidence type="ECO:0000259" key="11">
    <source>
        <dbReference type="Pfam" id="PF08436"/>
    </source>
</evidence>
<dbReference type="InterPro" id="IPR003821">
    <property type="entry name" value="DXP_reductoisomerase"/>
</dbReference>
<feature type="binding site" evidence="9">
    <location>
        <position position="154"/>
    </location>
    <ligand>
        <name>Mn(2+)</name>
        <dbReference type="ChEBI" id="CHEBI:29035"/>
    </ligand>
</feature>
<keyword evidence="14" id="KW-1185">Reference proteome</keyword>
<feature type="binding site" evidence="9">
    <location>
        <position position="153"/>
    </location>
    <ligand>
        <name>1-deoxy-D-xylulose 5-phosphate</name>
        <dbReference type="ChEBI" id="CHEBI:57792"/>
    </ligand>
</feature>
<dbReference type="HAMAP" id="MF_00183">
    <property type="entry name" value="DXP_reductoisom"/>
    <property type="match status" value="1"/>
</dbReference>
<feature type="binding site" evidence="9">
    <location>
        <position position="154"/>
    </location>
    <ligand>
        <name>1-deoxy-D-xylulose 5-phosphate</name>
        <dbReference type="ChEBI" id="CHEBI:57792"/>
    </ligand>
</feature>
<sequence>MATTPKRVAVFGSTGSIGRNALEVIAASNGRLQTAAISAHSRLDELVEQAKQHQPRWVIACDARAARQYDWSDLPKACELLTGPDALVQVAGEPEIDVLLAAIVGAAGLDSTWAALESKKTVALANKETLVMAGELITELARTSGSQLLPVDSEHSALFQALQAGQRSEVAKLILTASGGPFKHLSPAELQQVTVAEALAHPTWQMGPKITIDSATMMNKALEIIEARWLFGIEGERISVVIHPQSIVHSMVEYVDGSVVSQMSPPDMRLPIQYALEYPHRAPGVARRFDWRQPLKLDFEPPDRERFPALALGEECARSGGTTGAVLNAANEAAVGAFLDGELHFTEIVPACRSVLGAHHFEPNPTLDALLKLDSWARQEISRWVCA</sequence>
<dbReference type="Pfam" id="PF08436">
    <property type="entry name" value="DXP_redisom_C"/>
    <property type="match status" value="1"/>
</dbReference>
<keyword evidence="3 9" id="KW-0479">Metal-binding</keyword>
<keyword evidence="9" id="KW-0460">Magnesium</keyword>
<dbReference type="EC" id="1.1.1.267" evidence="9"/>
<evidence type="ECO:0000256" key="5">
    <source>
        <dbReference type="ARBA" id="ARBA00023002"/>
    </source>
</evidence>
<dbReference type="NCBIfam" id="TIGR00243">
    <property type="entry name" value="Dxr"/>
    <property type="match status" value="1"/>
</dbReference>
<dbReference type="GO" id="GO:0030145">
    <property type="term" value="F:manganese ion binding"/>
    <property type="evidence" value="ECO:0007669"/>
    <property type="project" value="TreeGrafter"/>
</dbReference>
<feature type="binding site" evidence="9">
    <location>
        <position position="128"/>
    </location>
    <ligand>
        <name>NADPH</name>
        <dbReference type="ChEBI" id="CHEBI:57783"/>
    </ligand>
</feature>
<comment type="catalytic activity">
    <reaction evidence="8">
        <text>2-C-methyl-D-erythritol 4-phosphate + NADP(+) = 1-deoxy-D-xylulose 5-phosphate + NADPH + H(+)</text>
        <dbReference type="Rhea" id="RHEA:13717"/>
        <dbReference type="ChEBI" id="CHEBI:15378"/>
        <dbReference type="ChEBI" id="CHEBI:57783"/>
        <dbReference type="ChEBI" id="CHEBI:57792"/>
        <dbReference type="ChEBI" id="CHEBI:58262"/>
        <dbReference type="ChEBI" id="CHEBI:58349"/>
        <dbReference type="EC" id="1.1.1.267"/>
    </reaction>
    <physiologicalReaction direction="right-to-left" evidence="8">
        <dbReference type="Rhea" id="RHEA:13719"/>
    </physiologicalReaction>
</comment>
<comment type="similarity">
    <text evidence="2 9">Belongs to the DXR family.</text>
</comment>
<comment type="pathway">
    <text evidence="1 9">Isoprenoid biosynthesis; isopentenyl diphosphate biosynthesis via DXP pathway; isopentenyl diphosphate from 1-deoxy-D-xylulose 5-phosphate: step 1/6.</text>
</comment>
<feature type="binding site" evidence="9">
    <location>
        <position position="214"/>
    </location>
    <ligand>
        <name>1-deoxy-D-xylulose 5-phosphate</name>
        <dbReference type="ChEBI" id="CHEBI:57792"/>
    </ligand>
</feature>
<feature type="binding site" evidence="9">
    <location>
        <position position="220"/>
    </location>
    <ligand>
        <name>1-deoxy-D-xylulose 5-phosphate</name>
        <dbReference type="ChEBI" id="CHEBI:57792"/>
    </ligand>
</feature>
<keyword evidence="6 9" id="KW-0464">Manganese</keyword>
<dbReference type="PANTHER" id="PTHR30525:SF0">
    <property type="entry name" value="1-DEOXY-D-XYLULOSE 5-PHOSPHATE REDUCTOISOMERASE, CHLOROPLASTIC"/>
    <property type="match status" value="1"/>
</dbReference>
<comment type="cofactor">
    <cofactor evidence="9">
        <name>Mg(2+)</name>
        <dbReference type="ChEBI" id="CHEBI:18420"/>
    </cofactor>
    <cofactor evidence="9">
        <name>Mn(2+)</name>
        <dbReference type="ChEBI" id="CHEBI:29035"/>
    </cofactor>
</comment>
<evidence type="ECO:0000256" key="6">
    <source>
        <dbReference type="ARBA" id="ARBA00023211"/>
    </source>
</evidence>
<dbReference type="InterPro" id="IPR036169">
    <property type="entry name" value="DXPR_C_sf"/>
</dbReference>
<evidence type="ECO:0000256" key="9">
    <source>
        <dbReference type="HAMAP-Rule" id="MF_00183"/>
    </source>
</evidence>
<dbReference type="GO" id="GO:0030604">
    <property type="term" value="F:1-deoxy-D-xylulose-5-phosphate reductoisomerase activity"/>
    <property type="evidence" value="ECO:0007669"/>
    <property type="project" value="UniProtKB-UniRule"/>
</dbReference>
<comment type="caution">
    <text evidence="9">Lacks conserved residue(s) required for the propagation of feature annotation.</text>
</comment>
<dbReference type="KEGG" id="llh:I41_02850"/>
<dbReference type="EMBL" id="CP036339">
    <property type="protein sequence ID" value="QDT71130.1"/>
    <property type="molecule type" value="Genomic_DNA"/>
</dbReference>
<evidence type="ECO:0000313" key="13">
    <source>
        <dbReference type="EMBL" id="QDT71130.1"/>
    </source>
</evidence>
<evidence type="ECO:0000313" key="14">
    <source>
        <dbReference type="Proteomes" id="UP000317909"/>
    </source>
</evidence>
<feature type="binding site" evidence="9">
    <location>
        <position position="223"/>
    </location>
    <ligand>
        <name>1-deoxy-D-xylulose 5-phosphate</name>
        <dbReference type="ChEBI" id="CHEBI:57792"/>
    </ligand>
</feature>
<evidence type="ECO:0000259" key="10">
    <source>
        <dbReference type="Pfam" id="PF02670"/>
    </source>
</evidence>
<dbReference type="RefSeq" id="WP_145430256.1">
    <property type="nucleotide sequence ID" value="NZ_CP036339.1"/>
</dbReference>
<dbReference type="SUPFAM" id="SSF55347">
    <property type="entry name" value="Glyceraldehyde-3-phosphate dehydrogenase-like, C-terminal domain"/>
    <property type="match status" value="1"/>
</dbReference>
<proteinExistence type="inferred from homology"/>
<dbReference type="PANTHER" id="PTHR30525">
    <property type="entry name" value="1-DEOXY-D-XYLULOSE 5-PHOSPHATE REDUCTOISOMERASE"/>
    <property type="match status" value="1"/>
</dbReference>
<dbReference type="GO" id="GO:0016853">
    <property type="term" value="F:isomerase activity"/>
    <property type="evidence" value="ECO:0007669"/>
    <property type="project" value="UniProtKB-KW"/>
</dbReference>